<gene>
    <name evidence="3" type="ORF">B296_00018337</name>
</gene>
<evidence type="ECO:0000256" key="1">
    <source>
        <dbReference type="SAM" id="SignalP"/>
    </source>
</evidence>
<name>A0A426XPX8_ENSVE</name>
<sequence length="69" mass="7870">VFFFFFRLLLTGKLCIEVIPASKLAFISEELCIGCGICVKAIQIINLPKDLDKDTTHRYGPNTFKLHRL</sequence>
<dbReference type="Proteomes" id="UP000287651">
    <property type="component" value="Unassembled WGS sequence"/>
</dbReference>
<reference evidence="3 4" key="1">
    <citation type="journal article" date="2014" name="Agronomy (Basel)">
        <title>A Draft Genome Sequence for Ensete ventricosum, the Drought-Tolerant Tree Against Hunger.</title>
        <authorList>
            <person name="Harrison J."/>
            <person name="Moore K.A."/>
            <person name="Paszkiewicz K."/>
            <person name="Jones T."/>
            <person name="Grant M."/>
            <person name="Ambacheew D."/>
            <person name="Muzemil S."/>
            <person name="Studholme D.J."/>
        </authorList>
    </citation>
    <scope>NUCLEOTIDE SEQUENCE [LARGE SCALE GENOMIC DNA]</scope>
</reference>
<dbReference type="InterPro" id="IPR017896">
    <property type="entry name" value="4Fe4S_Fe-S-bd"/>
</dbReference>
<dbReference type="AlphaFoldDB" id="A0A426XPX8"/>
<evidence type="ECO:0000313" key="3">
    <source>
        <dbReference type="EMBL" id="RRT41528.1"/>
    </source>
</evidence>
<dbReference type="PROSITE" id="PS51379">
    <property type="entry name" value="4FE4S_FER_2"/>
    <property type="match status" value="1"/>
</dbReference>
<dbReference type="Pfam" id="PF00037">
    <property type="entry name" value="Fer4"/>
    <property type="match status" value="1"/>
</dbReference>
<organism evidence="3 4">
    <name type="scientific">Ensete ventricosum</name>
    <name type="common">Abyssinian banana</name>
    <name type="synonym">Musa ensete</name>
    <dbReference type="NCBI Taxonomy" id="4639"/>
    <lineage>
        <taxon>Eukaryota</taxon>
        <taxon>Viridiplantae</taxon>
        <taxon>Streptophyta</taxon>
        <taxon>Embryophyta</taxon>
        <taxon>Tracheophyta</taxon>
        <taxon>Spermatophyta</taxon>
        <taxon>Magnoliopsida</taxon>
        <taxon>Liliopsida</taxon>
        <taxon>Zingiberales</taxon>
        <taxon>Musaceae</taxon>
        <taxon>Ensete</taxon>
    </lineage>
</organism>
<proteinExistence type="predicted"/>
<accession>A0A426XPX8</accession>
<feature type="signal peptide" evidence="1">
    <location>
        <begin position="1"/>
        <end position="15"/>
    </location>
</feature>
<feature type="non-terminal residue" evidence="3">
    <location>
        <position position="69"/>
    </location>
</feature>
<dbReference type="Gene3D" id="3.40.50.300">
    <property type="entry name" value="P-loop containing nucleotide triphosphate hydrolases"/>
    <property type="match status" value="1"/>
</dbReference>
<dbReference type="EMBL" id="AMZH03018507">
    <property type="protein sequence ID" value="RRT41528.1"/>
    <property type="molecule type" value="Genomic_DNA"/>
</dbReference>
<evidence type="ECO:0000259" key="2">
    <source>
        <dbReference type="PROSITE" id="PS51379"/>
    </source>
</evidence>
<dbReference type="SUPFAM" id="SSF54862">
    <property type="entry name" value="4Fe-4S ferredoxins"/>
    <property type="match status" value="1"/>
</dbReference>
<keyword evidence="1" id="KW-0732">Signal</keyword>
<evidence type="ECO:0000313" key="4">
    <source>
        <dbReference type="Proteomes" id="UP000287651"/>
    </source>
</evidence>
<dbReference type="InterPro" id="IPR013283">
    <property type="entry name" value="RLI1"/>
</dbReference>
<feature type="domain" description="4Fe-4S ferredoxin-type" evidence="2">
    <location>
        <begin position="23"/>
        <end position="54"/>
    </location>
</feature>
<dbReference type="PANTHER" id="PTHR19248">
    <property type="entry name" value="ATP-BINDING TRANSPORT PROTEIN-RELATED"/>
    <property type="match status" value="1"/>
</dbReference>
<comment type="caution">
    <text evidence="3">The sequence shown here is derived from an EMBL/GenBank/DDBJ whole genome shotgun (WGS) entry which is preliminary data.</text>
</comment>
<feature type="non-terminal residue" evidence="3">
    <location>
        <position position="1"/>
    </location>
</feature>
<feature type="chain" id="PRO_5019287158" description="4Fe-4S ferredoxin-type domain-containing protein" evidence="1">
    <location>
        <begin position="16"/>
        <end position="69"/>
    </location>
</feature>
<dbReference type="InterPro" id="IPR027417">
    <property type="entry name" value="P-loop_NTPase"/>
</dbReference>
<protein>
    <recommendedName>
        <fullName evidence="2">4Fe-4S ferredoxin-type domain-containing protein</fullName>
    </recommendedName>
</protein>